<dbReference type="PROSITE" id="PS51387">
    <property type="entry name" value="FAD_PCMH"/>
    <property type="match status" value="1"/>
</dbReference>
<dbReference type="InterPro" id="IPR050432">
    <property type="entry name" value="FAD-linked_Oxidoreductases_BP"/>
</dbReference>
<comment type="similarity">
    <text evidence="1">Belongs to the oxygen-dependent FAD-linked oxidoreductase family.</text>
</comment>
<dbReference type="Pfam" id="PF08031">
    <property type="entry name" value="BBE"/>
    <property type="match status" value="1"/>
</dbReference>
<dbReference type="InterPro" id="IPR016169">
    <property type="entry name" value="FAD-bd_PCMH_sub2"/>
</dbReference>
<feature type="chain" id="PRO_5001641235" description="FAD-binding PCMH-type domain-containing protein" evidence="3">
    <location>
        <begin position="20"/>
        <end position="559"/>
    </location>
</feature>
<evidence type="ECO:0000256" key="1">
    <source>
        <dbReference type="ARBA" id="ARBA00005466"/>
    </source>
</evidence>
<feature type="domain" description="FAD-binding PCMH-type" evidence="4">
    <location>
        <begin position="114"/>
        <end position="297"/>
    </location>
</feature>
<dbReference type="STRING" id="930990.A0A067MFC1"/>
<dbReference type="Gene3D" id="3.30.465.10">
    <property type="match status" value="2"/>
</dbReference>
<reference evidence="6" key="1">
    <citation type="journal article" date="2014" name="Proc. Natl. Acad. Sci. U.S.A.">
        <title>Extensive sampling of basidiomycete genomes demonstrates inadequacy of the white-rot/brown-rot paradigm for wood decay fungi.</title>
        <authorList>
            <person name="Riley R."/>
            <person name="Salamov A.A."/>
            <person name="Brown D.W."/>
            <person name="Nagy L.G."/>
            <person name="Floudas D."/>
            <person name="Held B.W."/>
            <person name="Levasseur A."/>
            <person name="Lombard V."/>
            <person name="Morin E."/>
            <person name="Otillar R."/>
            <person name="Lindquist E.A."/>
            <person name="Sun H."/>
            <person name="LaButti K.M."/>
            <person name="Schmutz J."/>
            <person name="Jabbour D."/>
            <person name="Luo H."/>
            <person name="Baker S.E."/>
            <person name="Pisabarro A.G."/>
            <person name="Walton J.D."/>
            <person name="Blanchette R.A."/>
            <person name="Henrissat B."/>
            <person name="Martin F."/>
            <person name="Cullen D."/>
            <person name="Hibbett D.S."/>
            <person name="Grigoriev I.V."/>
        </authorList>
    </citation>
    <scope>NUCLEOTIDE SEQUENCE [LARGE SCALE GENOMIC DNA]</scope>
    <source>
        <strain evidence="6">FD-172 SS1</strain>
    </source>
</reference>
<accession>A0A067MFC1</accession>
<evidence type="ECO:0000313" key="5">
    <source>
        <dbReference type="EMBL" id="KDQ14478.1"/>
    </source>
</evidence>
<sequence>MLNRALTTISLLLYAVAAAEQVPFDSEIYHCTASDPCWPSDPAWAHLNRTLSGHLIRSRPSASPCHDPHYDAQACEEAKRSWHDSFWRARQPGGYQDIAWEGGDKPCFIDTPRDAPCGQAYVPYYTAAVKSVEDVQAAVVFAQKYHLRTRIKGASHDYQGRSAGKGSFGIYTMGLKGVQFYDDYVPSGCSVPPQQAVTVAAGEHLYDANKAADERGVIVIGGYARTVGMSGGWILGGGHSPLSPQYGLGVDNVLQFNVVTADGKARIANECQNPDLFWALRGGGGGFAAITFKTHPALTNILSAFIGVQTPPSDQYPLIKTFLSLQTTLADANFTGYAISYALGTAFYLFSPNFHGTIAEANATLAPIYDVVESSNGEMSAFSDIRVLPSYFSIYAGEGFPEGGQTTVVGSRLFPRSVFESEEETEGLARFLAEYPQGKMFNLVGGGKAMEPQPDAMGVNPSWRRALQHIILFGSMWGKNTTIHEQDLIRRDVTEATQALGNFAPDMGSYTNEADPDEPNWQHVFWGANYPRLLDIKKKYDPTGVLTCPKCVGDDVFGS</sequence>
<dbReference type="GO" id="GO:0071949">
    <property type="term" value="F:FAD binding"/>
    <property type="evidence" value="ECO:0007669"/>
    <property type="project" value="InterPro"/>
</dbReference>
<keyword evidence="6" id="KW-1185">Reference proteome</keyword>
<dbReference type="Pfam" id="PF01565">
    <property type="entry name" value="FAD_binding_4"/>
    <property type="match status" value="1"/>
</dbReference>
<evidence type="ECO:0000256" key="3">
    <source>
        <dbReference type="SAM" id="SignalP"/>
    </source>
</evidence>
<dbReference type="InParanoid" id="A0A067MFC1"/>
<proteinExistence type="inferred from homology"/>
<dbReference type="PANTHER" id="PTHR13878:SF91">
    <property type="entry name" value="FAD BINDING DOMAIN PROTEIN (AFU_ORTHOLOGUE AFUA_6G12070)-RELATED"/>
    <property type="match status" value="1"/>
</dbReference>
<dbReference type="InterPro" id="IPR012951">
    <property type="entry name" value="BBE"/>
</dbReference>
<dbReference type="InterPro" id="IPR016166">
    <property type="entry name" value="FAD-bd_PCMH"/>
</dbReference>
<feature type="signal peptide" evidence="3">
    <location>
        <begin position="1"/>
        <end position="19"/>
    </location>
</feature>
<dbReference type="GO" id="GO:0016491">
    <property type="term" value="F:oxidoreductase activity"/>
    <property type="evidence" value="ECO:0007669"/>
    <property type="project" value="UniProtKB-KW"/>
</dbReference>
<protein>
    <recommendedName>
        <fullName evidence="4">FAD-binding PCMH-type domain-containing protein</fullName>
    </recommendedName>
</protein>
<dbReference type="HOGENOM" id="CLU_018354_4_4_1"/>
<evidence type="ECO:0000313" key="6">
    <source>
        <dbReference type="Proteomes" id="UP000027195"/>
    </source>
</evidence>
<dbReference type="PANTHER" id="PTHR13878">
    <property type="entry name" value="GULONOLACTONE OXIDASE"/>
    <property type="match status" value="1"/>
</dbReference>
<evidence type="ECO:0000256" key="2">
    <source>
        <dbReference type="ARBA" id="ARBA00023002"/>
    </source>
</evidence>
<dbReference type="SUPFAM" id="SSF56176">
    <property type="entry name" value="FAD-binding/transporter-associated domain-like"/>
    <property type="match status" value="1"/>
</dbReference>
<keyword evidence="2" id="KW-0560">Oxidoreductase</keyword>
<dbReference type="Proteomes" id="UP000027195">
    <property type="component" value="Unassembled WGS sequence"/>
</dbReference>
<dbReference type="InterPro" id="IPR006094">
    <property type="entry name" value="Oxid_FAD_bind_N"/>
</dbReference>
<dbReference type="OrthoDB" id="9983560at2759"/>
<dbReference type="EMBL" id="KL198037">
    <property type="protein sequence ID" value="KDQ14478.1"/>
    <property type="molecule type" value="Genomic_DNA"/>
</dbReference>
<gene>
    <name evidence="5" type="ORF">BOTBODRAFT_174674</name>
</gene>
<dbReference type="AlphaFoldDB" id="A0A067MFC1"/>
<evidence type="ECO:0000259" key="4">
    <source>
        <dbReference type="PROSITE" id="PS51387"/>
    </source>
</evidence>
<organism evidence="5 6">
    <name type="scientific">Botryobasidium botryosum (strain FD-172 SS1)</name>
    <dbReference type="NCBI Taxonomy" id="930990"/>
    <lineage>
        <taxon>Eukaryota</taxon>
        <taxon>Fungi</taxon>
        <taxon>Dikarya</taxon>
        <taxon>Basidiomycota</taxon>
        <taxon>Agaricomycotina</taxon>
        <taxon>Agaricomycetes</taxon>
        <taxon>Cantharellales</taxon>
        <taxon>Botryobasidiaceae</taxon>
        <taxon>Botryobasidium</taxon>
    </lineage>
</organism>
<keyword evidence="3" id="KW-0732">Signal</keyword>
<dbReference type="InterPro" id="IPR036318">
    <property type="entry name" value="FAD-bd_PCMH-like_sf"/>
</dbReference>
<name>A0A067MFC1_BOTB1</name>